<dbReference type="Proteomes" id="UP001056384">
    <property type="component" value="Chromosome 12"/>
</dbReference>
<feature type="region of interest" description="Disordered" evidence="1">
    <location>
        <begin position="50"/>
        <end position="70"/>
    </location>
</feature>
<evidence type="ECO:0000313" key="2">
    <source>
        <dbReference type="EMBL" id="USW58978.1"/>
    </source>
</evidence>
<dbReference type="EMBL" id="CP099429">
    <property type="protein sequence ID" value="USW58978.1"/>
    <property type="molecule type" value="Genomic_DNA"/>
</dbReference>
<dbReference type="AlphaFoldDB" id="A0A9Q9B7S8"/>
<name>A0A9Q9B7S8_9PEZI</name>
<sequence length="70" mass="7858">MADNSAIDLPLEDQIQSLPQELQDEIFAQWMQFAPGTIVIDENYKPPAQLQIDKKSRAEASRSRIGKKSG</sequence>
<feature type="compositionally biased region" description="Basic and acidic residues" evidence="1">
    <location>
        <begin position="52"/>
        <end position="62"/>
    </location>
</feature>
<evidence type="ECO:0000256" key="1">
    <source>
        <dbReference type="SAM" id="MobiDB-lite"/>
    </source>
</evidence>
<gene>
    <name evidence="2" type="ORF">Slin15195_G122970</name>
</gene>
<accession>A0A9Q9B7S8</accession>
<protein>
    <submittedName>
        <fullName evidence="2">Uncharacterized protein</fullName>
    </submittedName>
</protein>
<evidence type="ECO:0000313" key="3">
    <source>
        <dbReference type="Proteomes" id="UP001056384"/>
    </source>
</evidence>
<reference evidence="2" key="1">
    <citation type="submission" date="2022-06" db="EMBL/GenBank/DDBJ databases">
        <title>Complete genome sequences of two strains of the flax pathogen Septoria linicola.</title>
        <authorList>
            <person name="Lapalu N."/>
            <person name="Simon A."/>
            <person name="Demenou B."/>
            <person name="Paumier D."/>
            <person name="Guillot M.-P."/>
            <person name="Gout L."/>
            <person name="Valade R."/>
        </authorList>
    </citation>
    <scope>NUCLEOTIDE SEQUENCE</scope>
    <source>
        <strain evidence="2">SE15195</strain>
    </source>
</reference>
<organism evidence="2 3">
    <name type="scientific">Septoria linicola</name>
    <dbReference type="NCBI Taxonomy" id="215465"/>
    <lineage>
        <taxon>Eukaryota</taxon>
        <taxon>Fungi</taxon>
        <taxon>Dikarya</taxon>
        <taxon>Ascomycota</taxon>
        <taxon>Pezizomycotina</taxon>
        <taxon>Dothideomycetes</taxon>
        <taxon>Dothideomycetidae</taxon>
        <taxon>Mycosphaerellales</taxon>
        <taxon>Mycosphaerellaceae</taxon>
        <taxon>Septoria</taxon>
    </lineage>
</organism>
<proteinExistence type="predicted"/>
<keyword evidence="3" id="KW-1185">Reference proteome</keyword>